<reference evidence="3" key="2">
    <citation type="journal article" date="2011" name="Acta Biochim. Biophys. Sin.">
        <title>Characterization of the multiple CRISPR loci on Streptomyces linear plasmid pSHK1.</title>
        <authorList>
            <person name="Guo P."/>
            <person name="Cheng Q."/>
            <person name="Xie P."/>
            <person name="Fan Y."/>
            <person name="Jiang W."/>
            <person name="Qin Z."/>
        </authorList>
    </citation>
    <scope>NUCLEOTIDE SEQUENCE</scope>
    <source>
        <strain evidence="3">HK1</strain>
        <plasmid evidence="3">pSHK1</plasmid>
    </source>
</reference>
<name>Q06B59_9ACTN</name>
<dbReference type="InterPro" id="IPR046051">
    <property type="entry name" value="DUF6009"/>
</dbReference>
<sequence length="183" mass="20542">MPALTNQQADAHEPQGLLLRVRAPSYHGNVPRSLYRRAHTEQSHPPIPPHHRQGVAAMSSLLHESQLAHEANVVWLEDLDALDYVRQALDKSARRGGKPRYARDGRMVGYAELDKNAEANPDSGLFQRRTFFLLPHDRPNDPEGLYKEGAPGEAVDPRTIEPRRVGEKTPRSQGKLRSEIVPT</sequence>
<dbReference type="EMBL" id="EU372836">
    <property type="protein sequence ID" value="ABY83482.1"/>
    <property type="molecule type" value="Genomic_DNA"/>
</dbReference>
<geneLocation type="plasmid" evidence="2">
    <name>pSHK1</name>
</geneLocation>
<dbReference type="AlphaFoldDB" id="Q06B59"/>
<proteinExistence type="predicted"/>
<accession>Q06B59</accession>
<dbReference type="EMBL" id="DQ915965">
    <property type="protein sequence ID" value="ABI97025.1"/>
    <property type="molecule type" value="Genomic_DNA"/>
</dbReference>
<feature type="region of interest" description="Disordered" evidence="1">
    <location>
        <begin position="136"/>
        <end position="183"/>
    </location>
</feature>
<organism evidence="2">
    <name type="scientific">Streptomyces sp. HK1</name>
    <dbReference type="NCBI Taxonomy" id="405041"/>
    <lineage>
        <taxon>Bacteria</taxon>
        <taxon>Bacillati</taxon>
        <taxon>Actinomycetota</taxon>
        <taxon>Actinomycetes</taxon>
        <taxon>Kitasatosporales</taxon>
        <taxon>Streptomycetaceae</taxon>
        <taxon>Streptomyces</taxon>
    </lineage>
</organism>
<protein>
    <submittedName>
        <fullName evidence="2">Uncharacterized protein</fullName>
    </submittedName>
</protein>
<gene>
    <name evidence="3" type="ORF">pSHK1.13</name>
</gene>
<dbReference type="Pfam" id="PF19472">
    <property type="entry name" value="DUF6009"/>
    <property type="match status" value="1"/>
</dbReference>
<keyword evidence="2" id="KW-0614">Plasmid</keyword>
<evidence type="ECO:0000313" key="3">
    <source>
        <dbReference type="EMBL" id="ABY83482.1"/>
    </source>
</evidence>
<evidence type="ECO:0000313" key="2">
    <source>
        <dbReference type="EMBL" id="ABI97025.1"/>
    </source>
</evidence>
<evidence type="ECO:0000256" key="1">
    <source>
        <dbReference type="SAM" id="MobiDB-lite"/>
    </source>
</evidence>
<feature type="compositionally biased region" description="Basic and acidic residues" evidence="1">
    <location>
        <begin position="155"/>
        <end position="170"/>
    </location>
</feature>
<reference evidence="2" key="1">
    <citation type="journal article" date="2009" name="FEMS Microbiol. Lett.">
        <title>Variation in the replication loci of Streptomyces linear plasmids.</title>
        <authorList>
            <person name="Zhang R."/>
            <person name="Xia H."/>
            <person name="Guo P."/>
            <person name="Qin Z."/>
        </authorList>
    </citation>
    <scope>NUCLEOTIDE SEQUENCE</scope>
    <source>
        <strain evidence="2">HK1</strain>
        <plasmid evidence="2">pSHK1</plasmid>
    </source>
</reference>
<feature type="compositionally biased region" description="Basic and acidic residues" evidence="1">
    <location>
        <begin position="136"/>
        <end position="146"/>
    </location>
</feature>